<keyword evidence="2" id="KW-0040">ANK repeat</keyword>
<organism evidence="3 4">
    <name type="scientific">Candidatus Nitronauta litoralis</name>
    <dbReference type="NCBI Taxonomy" id="2705533"/>
    <lineage>
        <taxon>Bacteria</taxon>
        <taxon>Pseudomonadati</taxon>
        <taxon>Nitrospinota/Tectimicrobiota group</taxon>
        <taxon>Nitrospinota</taxon>
        <taxon>Nitrospinia</taxon>
        <taxon>Nitrospinales</taxon>
        <taxon>Nitrospinaceae</taxon>
        <taxon>Candidatus Nitronauta</taxon>
    </lineage>
</organism>
<keyword evidence="1" id="KW-0677">Repeat</keyword>
<dbReference type="InterPro" id="IPR036770">
    <property type="entry name" value="Ankyrin_rpt-contain_sf"/>
</dbReference>
<dbReference type="KEGG" id="nli:G3M70_06935"/>
<proteinExistence type="predicted"/>
<dbReference type="EMBL" id="CP048685">
    <property type="protein sequence ID" value="QPJ61634.1"/>
    <property type="molecule type" value="Genomic_DNA"/>
</dbReference>
<reference evidence="3 4" key="1">
    <citation type="submission" date="2020-02" db="EMBL/GenBank/DDBJ databases">
        <title>Genomic and physiological characterization of two novel Nitrospinaceae genera.</title>
        <authorList>
            <person name="Mueller A.J."/>
            <person name="Jung M.-Y."/>
            <person name="Strachan C.R."/>
            <person name="Herbold C.W."/>
            <person name="Kirkegaard R.H."/>
            <person name="Daims H."/>
        </authorList>
    </citation>
    <scope>NUCLEOTIDE SEQUENCE [LARGE SCALE GENOMIC DNA]</scope>
    <source>
        <strain evidence="3">EB</strain>
    </source>
</reference>
<dbReference type="PANTHER" id="PTHR24171:SF9">
    <property type="entry name" value="ANKYRIN REPEAT DOMAIN-CONTAINING PROTEIN 39"/>
    <property type="match status" value="1"/>
</dbReference>
<dbReference type="PANTHER" id="PTHR24171">
    <property type="entry name" value="ANKYRIN REPEAT DOMAIN-CONTAINING PROTEIN 39-RELATED"/>
    <property type="match status" value="1"/>
</dbReference>
<name>A0A7T0BVB5_9BACT</name>
<dbReference type="Pfam" id="PF12796">
    <property type="entry name" value="Ank_2"/>
    <property type="match status" value="1"/>
</dbReference>
<accession>A0A7T0BVB5</accession>
<gene>
    <name evidence="3" type="ORF">G3M70_06935</name>
</gene>
<dbReference type="Proteomes" id="UP000594688">
    <property type="component" value="Chromosome"/>
</dbReference>
<evidence type="ECO:0000313" key="4">
    <source>
        <dbReference type="Proteomes" id="UP000594688"/>
    </source>
</evidence>
<evidence type="ECO:0000256" key="2">
    <source>
        <dbReference type="ARBA" id="ARBA00023043"/>
    </source>
</evidence>
<dbReference type="SUPFAM" id="SSF48403">
    <property type="entry name" value="Ankyrin repeat"/>
    <property type="match status" value="1"/>
</dbReference>
<sequence length="188" mass="21812">MNDNKKNFKKACYEGDMAQVKKLLSQGIDLNETNQYGETLFSETAENLMIDEEPWRHQVVKLLLDQGGDPNLLDEVQQGSLTMAMLRMDAEMIELLCEYGAKPNAYAGFLETVEDTLLDWALFEYPYQMGDYRMKLPEEPTEDDTKDVDSLIGYFQRMAEKYNLKEPKHLFVLRKFGARTWRELNEGG</sequence>
<protein>
    <submittedName>
        <fullName evidence="3">Ankyrin repeat domain-containing protein</fullName>
    </submittedName>
</protein>
<evidence type="ECO:0000313" key="3">
    <source>
        <dbReference type="EMBL" id="QPJ61634.1"/>
    </source>
</evidence>
<dbReference type="AlphaFoldDB" id="A0A7T0BVB5"/>
<evidence type="ECO:0000256" key="1">
    <source>
        <dbReference type="ARBA" id="ARBA00022737"/>
    </source>
</evidence>
<dbReference type="Gene3D" id="1.25.40.20">
    <property type="entry name" value="Ankyrin repeat-containing domain"/>
    <property type="match status" value="1"/>
</dbReference>
<dbReference type="InterPro" id="IPR002110">
    <property type="entry name" value="Ankyrin_rpt"/>
</dbReference>